<protein>
    <submittedName>
        <fullName evidence="13">TonB-dependent receptor</fullName>
    </submittedName>
</protein>
<dbReference type="InterPro" id="IPR036942">
    <property type="entry name" value="Beta-barrel_TonB_sf"/>
</dbReference>
<evidence type="ECO:0000256" key="6">
    <source>
        <dbReference type="ARBA" id="ARBA00022729"/>
    </source>
</evidence>
<evidence type="ECO:0000256" key="7">
    <source>
        <dbReference type="ARBA" id="ARBA00023004"/>
    </source>
</evidence>
<dbReference type="Pfam" id="PF13715">
    <property type="entry name" value="CarbopepD_reg_2"/>
    <property type="match status" value="1"/>
</dbReference>
<evidence type="ECO:0000256" key="11">
    <source>
        <dbReference type="PROSITE-ProRule" id="PRU01360"/>
    </source>
</evidence>
<keyword evidence="4" id="KW-0410">Iron transport</keyword>
<comment type="caution">
    <text evidence="13">The sequence shown here is derived from an EMBL/GenBank/DDBJ whole genome shotgun (WGS) entry which is preliminary data.</text>
</comment>
<dbReference type="InterPro" id="IPR012910">
    <property type="entry name" value="Plug_dom"/>
</dbReference>
<dbReference type="SUPFAM" id="SSF56935">
    <property type="entry name" value="Porins"/>
    <property type="match status" value="1"/>
</dbReference>
<dbReference type="Gene3D" id="3.55.50.30">
    <property type="match status" value="1"/>
</dbReference>
<evidence type="ECO:0000256" key="8">
    <source>
        <dbReference type="ARBA" id="ARBA00023065"/>
    </source>
</evidence>
<keyword evidence="13" id="KW-0675">Receptor</keyword>
<dbReference type="InterPro" id="IPR011662">
    <property type="entry name" value="Secretin/TonB_short_N"/>
</dbReference>
<evidence type="ECO:0000256" key="3">
    <source>
        <dbReference type="ARBA" id="ARBA00022452"/>
    </source>
</evidence>
<evidence type="ECO:0000256" key="4">
    <source>
        <dbReference type="ARBA" id="ARBA00022496"/>
    </source>
</evidence>
<dbReference type="InterPro" id="IPR023996">
    <property type="entry name" value="TonB-dep_OMP_SusC/RagA"/>
</dbReference>
<keyword evidence="3 11" id="KW-1134">Transmembrane beta strand</keyword>
<name>A0ABP8A6H7_9SPHI</name>
<dbReference type="Gene3D" id="2.170.130.10">
    <property type="entry name" value="TonB-dependent receptor, plug domain"/>
    <property type="match status" value="1"/>
</dbReference>
<evidence type="ECO:0000313" key="13">
    <source>
        <dbReference type="EMBL" id="GAA4178859.1"/>
    </source>
</evidence>
<organism evidence="13 14">
    <name type="scientific">Sphingobacterium ginsenosidimutans</name>
    <dbReference type="NCBI Taxonomy" id="687845"/>
    <lineage>
        <taxon>Bacteria</taxon>
        <taxon>Pseudomonadati</taxon>
        <taxon>Bacteroidota</taxon>
        <taxon>Sphingobacteriia</taxon>
        <taxon>Sphingobacteriales</taxon>
        <taxon>Sphingobacteriaceae</taxon>
        <taxon>Sphingobacterium</taxon>
    </lineage>
</organism>
<reference evidence="14" key="1">
    <citation type="journal article" date="2019" name="Int. J. Syst. Evol. Microbiol.">
        <title>The Global Catalogue of Microorganisms (GCM) 10K type strain sequencing project: providing services to taxonomists for standard genome sequencing and annotation.</title>
        <authorList>
            <consortium name="The Broad Institute Genomics Platform"/>
            <consortium name="The Broad Institute Genome Sequencing Center for Infectious Disease"/>
            <person name="Wu L."/>
            <person name="Ma J."/>
        </authorList>
    </citation>
    <scope>NUCLEOTIDE SEQUENCE [LARGE SCALE GENOMIC DNA]</scope>
    <source>
        <strain evidence="14">JCM 16722</strain>
    </source>
</reference>
<keyword evidence="7" id="KW-0408">Iron</keyword>
<dbReference type="InterPro" id="IPR039426">
    <property type="entry name" value="TonB-dep_rcpt-like"/>
</dbReference>
<evidence type="ECO:0000313" key="14">
    <source>
        <dbReference type="Proteomes" id="UP001500167"/>
    </source>
</evidence>
<dbReference type="SUPFAM" id="SSF49464">
    <property type="entry name" value="Carboxypeptidase regulatory domain-like"/>
    <property type="match status" value="1"/>
</dbReference>
<evidence type="ECO:0000256" key="10">
    <source>
        <dbReference type="ARBA" id="ARBA00023237"/>
    </source>
</evidence>
<dbReference type="PROSITE" id="PS52016">
    <property type="entry name" value="TONB_DEPENDENT_REC_3"/>
    <property type="match status" value="1"/>
</dbReference>
<dbReference type="Pfam" id="PF07660">
    <property type="entry name" value="STN"/>
    <property type="match status" value="1"/>
</dbReference>
<dbReference type="InterPro" id="IPR008969">
    <property type="entry name" value="CarboxyPept-like_regulatory"/>
</dbReference>
<feature type="domain" description="Secretin/TonB short N-terminal" evidence="12">
    <location>
        <begin position="68"/>
        <end position="119"/>
    </location>
</feature>
<dbReference type="EMBL" id="BAAAZK010000007">
    <property type="protein sequence ID" value="GAA4178859.1"/>
    <property type="molecule type" value="Genomic_DNA"/>
</dbReference>
<accession>A0ABP8A6H7</accession>
<dbReference type="PANTHER" id="PTHR32552">
    <property type="entry name" value="FERRICHROME IRON RECEPTOR-RELATED"/>
    <property type="match status" value="1"/>
</dbReference>
<evidence type="ECO:0000256" key="9">
    <source>
        <dbReference type="ARBA" id="ARBA00023136"/>
    </source>
</evidence>
<dbReference type="InterPro" id="IPR037066">
    <property type="entry name" value="Plug_dom_sf"/>
</dbReference>
<dbReference type="NCBIfam" id="TIGR04056">
    <property type="entry name" value="OMP_RagA_SusC"/>
    <property type="match status" value="1"/>
</dbReference>
<dbReference type="SMART" id="SM00965">
    <property type="entry name" value="STN"/>
    <property type="match status" value="1"/>
</dbReference>
<keyword evidence="10 11" id="KW-0998">Cell outer membrane</keyword>
<evidence type="ECO:0000256" key="5">
    <source>
        <dbReference type="ARBA" id="ARBA00022692"/>
    </source>
</evidence>
<keyword evidence="9 11" id="KW-0472">Membrane</keyword>
<dbReference type="Gene3D" id="2.60.40.1120">
    <property type="entry name" value="Carboxypeptidase-like, regulatory domain"/>
    <property type="match status" value="1"/>
</dbReference>
<dbReference type="Pfam" id="PF07715">
    <property type="entry name" value="Plug"/>
    <property type="match status" value="1"/>
</dbReference>
<gene>
    <name evidence="13" type="ORF">GCM10022218_30470</name>
</gene>
<sequence length="1119" mass="124111">MYKKYTIKIGIDGILCRKIWLIMRLTTAFLIVSLTHVSALTSAQKITIRRQQASLESLLKEIRKQSGYDLFYDGRIIPKNQKRSIDLSNVSVSEALETVLKGLPLAYTVHANTVVLRQKLPASSPETEMFIPIQGIVRDSTGQRIAGVSILNRNTGQSGATDAEGKFNLNASIGDILVFSFVGYVRQEHKVESAEMLQIVLQQEEMKMDQVVVTALGIRQSVKALTYNVQEFKGEEITRNKDANFVNSLTGKIAGVTINSSSSGIGGATRVVMRGTKSIAGNNNALYVIDGIPIPNNNGGGTNGPFEGVVSGEGISSFNPEDIESITALTGPSATALYGNQGANGVLLVNTKKGTRGDTEGLFGNIRVNVSHSSDFFTPFVMPRFQNTYGQSNPQEYASWGPKLPQPSDYRPRDFFQTGYNISNGASIAGGTERSQTLFSVGTNNAEGIIRNNTFDRYNFYLRHNAQLSDRLTADFSGMYVRLKDNNMVAQGQYQNPIVPVYLFPPGDDFKKYQVYSRYDPNRLISTQFWPYQDQGLGMQNPYWITDAQSRVSNTDRYMMSVTANYKVTNWLDVTGRVRIDNSVLESETKRPAGTWGLFASEFGYYQTGKTTNKNTYLDLIASMKHNFADNRFSLRANLGGSYQKDRMDGLGAGGNLLRLANFYSVQENTDNPATQSYSATELQSVFATTQLGYQNWLFMDLTGRYEWPSQLPSGFATTSSYFYPSIGISGVISDKWNISKAAISFAKLRFSYAEVGNPPRFGVANPVFSLVDDSFRPAPFADYRPERTKSYEAGMELRFLHDRLSLNATVYQSNTTNQLLEQPLLGSSIYTVFFYNAGDIRNRGIEASLSHRGKFGALDWTSGLVFSLNRNRVMRLSEGFINPATGEPYENEQRRVGGLGDFENVLTVGGSMADFYVSQVLREDNQGNLWVNPGDGSIGRTTIPRRYVGRAMPDYTLGWNNQFSYKGVDLSFLIDARVGGIGASYTQSIMDAFGVSEQSALDRDNGGVMVYGSKYPNVQGYYNLLGNGASGMAAYYIYSATNVRLREVALGYNLPAKWFGPKAPNIRVALTGRNVFMFYNKSPFDPESTSSTGTYDQGIDYFRQPSYRSFGFSVRAQF</sequence>
<evidence type="ECO:0000259" key="12">
    <source>
        <dbReference type="SMART" id="SM00965"/>
    </source>
</evidence>
<evidence type="ECO:0000256" key="1">
    <source>
        <dbReference type="ARBA" id="ARBA00004571"/>
    </source>
</evidence>
<keyword evidence="6" id="KW-0732">Signal</keyword>
<keyword evidence="8" id="KW-0406">Ion transport</keyword>
<proteinExistence type="inferred from homology"/>
<keyword evidence="2 11" id="KW-0813">Transport</keyword>
<evidence type="ECO:0000256" key="2">
    <source>
        <dbReference type="ARBA" id="ARBA00022448"/>
    </source>
</evidence>
<comment type="subcellular location">
    <subcellularLocation>
        <location evidence="1 11">Cell outer membrane</location>
        <topology evidence="1 11">Multi-pass membrane protein</topology>
    </subcellularLocation>
</comment>
<dbReference type="Proteomes" id="UP001500167">
    <property type="component" value="Unassembled WGS sequence"/>
</dbReference>
<keyword evidence="5 11" id="KW-0812">Transmembrane</keyword>
<keyword evidence="14" id="KW-1185">Reference proteome</keyword>
<comment type="similarity">
    <text evidence="11">Belongs to the TonB-dependent receptor family.</text>
</comment>
<dbReference type="Gene3D" id="2.40.170.20">
    <property type="entry name" value="TonB-dependent receptor, beta-barrel domain"/>
    <property type="match status" value="1"/>
</dbReference>
<dbReference type="PANTHER" id="PTHR32552:SF68">
    <property type="entry name" value="FERRICHROME OUTER MEMBRANE TRANSPORTER_PHAGE RECEPTOR"/>
    <property type="match status" value="1"/>
</dbReference>